<feature type="compositionally biased region" description="Polar residues" evidence="1">
    <location>
        <begin position="108"/>
        <end position="120"/>
    </location>
</feature>
<evidence type="ECO:0000256" key="1">
    <source>
        <dbReference type="SAM" id="MobiDB-lite"/>
    </source>
</evidence>
<evidence type="ECO:0000256" key="2">
    <source>
        <dbReference type="SAM" id="Phobius"/>
    </source>
</evidence>
<protein>
    <submittedName>
        <fullName evidence="3">Uncharacterized protein</fullName>
    </submittedName>
</protein>
<dbReference type="KEGG" id="haad:MW046_05290"/>
<gene>
    <name evidence="3" type="ORF">MW046_05290</name>
</gene>
<organism evidence="3 4">
    <name type="scientific">Halocatena salina</name>
    <dbReference type="NCBI Taxonomy" id="2934340"/>
    <lineage>
        <taxon>Archaea</taxon>
        <taxon>Methanobacteriati</taxon>
        <taxon>Methanobacteriota</taxon>
        <taxon>Stenosarchaea group</taxon>
        <taxon>Halobacteria</taxon>
        <taxon>Halobacteriales</taxon>
        <taxon>Natronomonadaceae</taxon>
        <taxon>Halocatena</taxon>
    </lineage>
</organism>
<sequence length="198" mass="20837">MQGSLTVDVNPEGMHTLRVPEKFETQGAFDVVLRNHGESTHVYLNLDADLSEVANLDATNYYIEQGETLSLTIPVSSGVAVEGELTVATAYGSEKRFVPVSIEPTPPDHSSVNVDSTLSGSRRPRRTNGSGPAPSPSPPGAQPTIDEQTIRRALPAVVFGTIAIALAFSSVLVAGGLRIVLGMLAIFAGTIVIVQLSD</sequence>
<dbReference type="Proteomes" id="UP000831768">
    <property type="component" value="Chromosome"/>
</dbReference>
<reference evidence="3" key="1">
    <citation type="submission" date="2022-04" db="EMBL/GenBank/DDBJ databases">
        <title>Halocatena sp. nov., isolated from a salt lake.</title>
        <authorList>
            <person name="Cui H.-L."/>
        </authorList>
    </citation>
    <scope>NUCLEOTIDE SEQUENCE</scope>
    <source>
        <strain evidence="3">AD-1</strain>
    </source>
</reference>
<dbReference type="RefSeq" id="WP_247994518.1">
    <property type="nucleotide sequence ID" value="NZ_CP096019.1"/>
</dbReference>
<dbReference type="InterPro" id="IPR055946">
    <property type="entry name" value="DUF7524"/>
</dbReference>
<feature type="transmembrane region" description="Helical" evidence="2">
    <location>
        <begin position="153"/>
        <end position="173"/>
    </location>
</feature>
<dbReference type="GeneID" id="71927439"/>
<dbReference type="Pfam" id="PF24368">
    <property type="entry name" value="DUF7524"/>
    <property type="match status" value="1"/>
</dbReference>
<keyword evidence="2" id="KW-0472">Membrane</keyword>
<evidence type="ECO:0000313" key="3">
    <source>
        <dbReference type="EMBL" id="UPM43859.1"/>
    </source>
</evidence>
<feature type="transmembrane region" description="Helical" evidence="2">
    <location>
        <begin position="179"/>
        <end position="197"/>
    </location>
</feature>
<accession>A0A8U0A4Y3</accession>
<dbReference type="AlphaFoldDB" id="A0A8U0A4Y3"/>
<keyword evidence="2" id="KW-1133">Transmembrane helix</keyword>
<keyword evidence="4" id="KW-1185">Reference proteome</keyword>
<proteinExistence type="predicted"/>
<dbReference type="EMBL" id="CP096019">
    <property type="protein sequence ID" value="UPM43859.1"/>
    <property type="molecule type" value="Genomic_DNA"/>
</dbReference>
<keyword evidence="2" id="KW-0812">Transmembrane</keyword>
<evidence type="ECO:0000313" key="4">
    <source>
        <dbReference type="Proteomes" id="UP000831768"/>
    </source>
</evidence>
<name>A0A8U0A4Y3_9EURY</name>
<feature type="region of interest" description="Disordered" evidence="1">
    <location>
        <begin position="101"/>
        <end position="144"/>
    </location>
</feature>